<dbReference type="InterPro" id="IPR017850">
    <property type="entry name" value="Alkaline_phosphatase_core_sf"/>
</dbReference>
<keyword evidence="8" id="KW-1185">Reference proteome</keyword>
<dbReference type="CDD" id="cd16025">
    <property type="entry name" value="PAS_like"/>
    <property type="match status" value="1"/>
</dbReference>
<evidence type="ECO:0000256" key="1">
    <source>
        <dbReference type="ARBA" id="ARBA00008779"/>
    </source>
</evidence>
<dbReference type="Pfam" id="PF00884">
    <property type="entry name" value="Sulfatase"/>
    <property type="match status" value="1"/>
</dbReference>
<name>A0ABT4PWG4_9MYCO</name>
<feature type="region of interest" description="Disordered" evidence="5">
    <location>
        <begin position="1"/>
        <end position="56"/>
    </location>
</feature>
<organism evidence="7 8">
    <name type="scientific">Mycobacterium hippophais</name>
    <dbReference type="NCBI Taxonomy" id="3016340"/>
    <lineage>
        <taxon>Bacteria</taxon>
        <taxon>Bacillati</taxon>
        <taxon>Actinomycetota</taxon>
        <taxon>Actinomycetes</taxon>
        <taxon>Mycobacteriales</taxon>
        <taxon>Mycobacteriaceae</taxon>
        <taxon>Mycobacterium</taxon>
    </lineage>
</organism>
<dbReference type="SUPFAM" id="SSF53649">
    <property type="entry name" value="Alkaline phosphatase-like"/>
    <property type="match status" value="1"/>
</dbReference>
<sequence>MATSSAQPNGQAGTSPVSHQSEVKRDILPIPDVPHVGLTTYDAKDPDTTYPPIRDVRPPASAPNVLVVLIDDVGFGASSAFGGPCETPNFAKLASGGLKYTRLHTTALCSPTRQALLTGRNHHSVGMGNITETATAAPGYTSVLPNTKAPLALTLKLNGYSTAQFGKCHEVPVWQTSPAGPFTAWPTGGGGFEYFYGFIGGENNQWDPALYEGTTPIEPPKTPAEGYHLTEDLADKAINWVRQQKALLPDKPFFMYFAPGATHAPHHVPKDWIDKYKGKFAHGWDRQREITFGQQKELGVIPADAVLTPRHAEIPAWDEMDPALKPALEREMEVYAAFLEHTDHHVGRLIEALGPILDDTLVYVIIGDNGASAEGTLQGSFNEMANFNGMATLETPEFLASKLDEFGGEASYGHYAVGWAWAMDTPYQWTKQVASHWGGTRNGTIVHWPKGIEDKGGVRNQFTHVIDLAPTVLEAAGIPAPTMVNGVMQSPYEGTSLLYSFRDADAPERHETQYFEMFCNRGIYHKGWSAVTKHRTPWEMGGAVMPAFDDDVWELYDGSVDWTQSNDISEQNPEKLHELQRLWLIEAVKYNVLPLDDRQIERINPTTAGRPSLIKGNSQLLFPGMGRLSENSVVDIKNKSFSVTSELEIPAGAAEGVIIAQGGRFGGWSLYAKGGKTKFHYNVLGIKSFDVEATEPIPKGTTRIRMEFSYDGGGMGKGGDVVLYSDGREVGKGRIDQTQGFIFSADETTDIGYESGTTVSPDYTAHTSKFSGTINWIRIDLGEDAKDADHYIEPDERFRVAMARQ</sequence>
<dbReference type="PANTHER" id="PTHR42693">
    <property type="entry name" value="ARYLSULFATASE FAMILY MEMBER"/>
    <property type="match status" value="1"/>
</dbReference>
<evidence type="ECO:0000256" key="4">
    <source>
        <dbReference type="ARBA" id="ARBA00022837"/>
    </source>
</evidence>
<dbReference type="InterPro" id="IPR000917">
    <property type="entry name" value="Sulfatase_N"/>
</dbReference>
<dbReference type="InterPro" id="IPR050738">
    <property type="entry name" value="Sulfatase"/>
</dbReference>
<reference evidence="7" key="1">
    <citation type="submission" date="2022-12" db="EMBL/GenBank/DDBJ databases">
        <authorList>
            <person name="Deng Y."/>
            <person name="Zhang Y.-Q."/>
        </authorList>
    </citation>
    <scope>NUCLEOTIDE SEQUENCE</scope>
    <source>
        <strain evidence="7">CPCC 205372</strain>
    </source>
</reference>
<evidence type="ECO:0000256" key="3">
    <source>
        <dbReference type="ARBA" id="ARBA00022801"/>
    </source>
</evidence>
<accession>A0ABT4PWG4</accession>
<dbReference type="RefSeq" id="WP_269895484.1">
    <property type="nucleotide sequence ID" value="NZ_JAPZPY010000009.1"/>
</dbReference>
<gene>
    <name evidence="7" type="ORF">O6P37_18685</name>
</gene>
<comment type="caution">
    <text evidence="7">The sequence shown here is derived from an EMBL/GenBank/DDBJ whole genome shotgun (WGS) entry which is preliminary data.</text>
</comment>
<evidence type="ECO:0000313" key="7">
    <source>
        <dbReference type="EMBL" id="MCZ8380898.1"/>
    </source>
</evidence>
<evidence type="ECO:0000313" key="8">
    <source>
        <dbReference type="Proteomes" id="UP001142153"/>
    </source>
</evidence>
<protein>
    <submittedName>
        <fullName evidence="7">Arylsulfatase</fullName>
    </submittedName>
</protein>
<dbReference type="EMBL" id="JAPZPY010000009">
    <property type="protein sequence ID" value="MCZ8380898.1"/>
    <property type="molecule type" value="Genomic_DNA"/>
</dbReference>
<dbReference type="Proteomes" id="UP001142153">
    <property type="component" value="Unassembled WGS sequence"/>
</dbReference>
<comment type="similarity">
    <text evidence="1">Belongs to the sulfatase family.</text>
</comment>
<dbReference type="PANTHER" id="PTHR42693:SF43">
    <property type="entry name" value="BLL2667 PROTEIN"/>
    <property type="match status" value="1"/>
</dbReference>
<dbReference type="Gene3D" id="3.30.1120.10">
    <property type="match status" value="1"/>
</dbReference>
<keyword evidence="4" id="KW-0106">Calcium</keyword>
<evidence type="ECO:0000256" key="2">
    <source>
        <dbReference type="ARBA" id="ARBA00022723"/>
    </source>
</evidence>
<evidence type="ECO:0000259" key="6">
    <source>
        <dbReference type="Pfam" id="PF00884"/>
    </source>
</evidence>
<feature type="domain" description="Sulfatase N-terminal" evidence="6">
    <location>
        <begin position="63"/>
        <end position="478"/>
    </location>
</feature>
<evidence type="ECO:0000256" key="5">
    <source>
        <dbReference type="SAM" id="MobiDB-lite"/>
    </source>
</evidence>
<dbReference type="Gene3D" id="3.40.720.10">
    <property type="entry name" value="Alkaline Phosphatase, subunit A"/>
    <property type="match status" value="1"/>
</dbReference>
<keyword evidence="3" id="KW-0378">Hydrolase</keyword>
<keyword evidence="2" id="KW-0479">Metal-binding</keyword>
<dbReference type="InterPro" id="IPR024607">
    <property type="entry name" value="Sulfatase_CS"/>
</dbReference>
<proteinExistence type="inferred from homology"/>
<feature type="compositionally biased region" description="Polar residues" evidence="5">
    <location>
        <begin position="1"/>
        <end position="20"/>
    </location>
</feature>
<dbReference type="PROSITE" id="PS00523">
    <property type="entry name" value="SULFATASE_1"/>
    <property type="match status" value="1"/>
</dbReference>